<dbReference type="InterPro" id="IPR001130">
    <property type="entry name" value="TatD-like"/>
</dbReference>
<dbReference type="GO" id="GO:0016788">
    <property type="term" value="F:hydrolase activity, acting on ester bonds"/>
    <property type="evidence" value="ECO:0007669"/>
    <property type="project" value="InterPro"/>
</dbReference>
<evidence type="ECO:0000313" key="2">
    <source>
        <dbReference type="Proteomes" id="UP000085678"/>
    </source>
</evidence>
<dbReference type="KEGG" id="lak:106158407"/>
<reference evidence="3" key="1">
    <citation type="submission" date="2025-08" db="UniProtKB">
        <authorList>
            <consortium name="RefSeq"/>
        </authorList>
    </citation>
    <scope>IDENTIFICATION</scope>
    <source>
        <tissue evidence="3">Gonads</tissue>
    </source>
</reference>
<dbReference type="InParanoid" id="A0A1S3HUW8"/>
<dbReference type="Pfam" id="PF01026">
    <property type="entry name" value="TatD_DNase"/>
    <property type="match status" value="1"/>
</dbReference>
<gene>
    <name evidence="3" type="primary">LOC106158407</name>
</gene>
<proteinExistence type="inferred from homology"/>
<dbReference type="PANTHER" id="PTHR46363">
    <property type="entry name" value="DEOXYRIBONUCLEASE TATDN2-RELATED"/>
    <property type="match status" value="1"/>
</dbReference>
<comment type="similarity">
    <text evidence="1">Belongs to the metallo-dependent hydrolases superfamily. TatD-type hydrolase family.</text>
</comment>
<dbReference type="GeneID" id="106158407"/>
<dbReference type="PANTHER" id="PTHR46363:SF1">
    <property type="entry name" value="DEOXYRIBONUCLEASE TATDN2-RELATED"/>
    <property type="match status" value="1"/>
</dbReference>
<protein>
    <submittedName>
        <fullName evidence="3">Uncharacterized protein LOC106158407</fullName>
    </submittedName>
</protein>
<keyword evidence="2" id="KW-1185">Reference proteome</keyword>
<name>A0A1S3HUW8_LINAN</name>
<dbReference type="SUPFAM" id="SSF51556">
    <property type="entry name" value="Metallo-dependent hydrolases"/>
    <property type="match status" value="1"/>
</dbReference>
<evidence type="ECO:0000313" key="3">
    <source>
        <dbReference type="RefSeq" id="XP_013389813.1"/>
    </source>
</evidence>
<sequence length="141" mass="16071">MHVAIGFHPKKASQTPALREQNLIAFRTLVQDSHVSAIGEVGLDFSESSHVWQDQEDLLNDLLPSEIDSKVLVLHCLGMGSGDSVYAIRHLLSILQRNNIPEHQPINFHCFTGNKLMEMWLPVYYNTYFGFTRLVKTYNKS</sequence>
<evidence type="ECO:0000256" key="1">
    <source>
        <dbReference type="ARBA" id="ARBA00009275"/>
    </source>
</evidence>
<dbReference type="Proteomes" id="UP000085678">
    <property type="component" value="Unplaced"/>
</dbReference>
<dbReference type="InterPro" id="IPR032466">
    <property type="entry name" value="Metal_Hydrolase"/>
</dbReference>
<dbReference type="OMA" id="LMEMWLP"/>
<organism evidence="2 3">
    <name type="scientific">Lingula anatina</name>
    <name type="common">Brachiopod</name>
    <name type="synonym">Lingula unguis</name>
    <dbReference type="NCBI Taxonomy" id="7574"/>
    <lineage>
        <taxon>Eukaryota</taxon>
        <taxon>Metazoa</taxon>
        <taxon>Spiralia</taxon>
        <taxon>Lophotrochozoa</taxon>
        <taxon>Brachiopoda</taxon>
        <taxon>Linguliformea</taxon>
        <taxon>Lingulata</taxon>
        <taxon>Lingulida</taxon>
        <taxon>Linguloidea</taxon>
        <taxon>Lingulidae</taxon>
        <taxon>Lingula</taxon>
    </lineage>
</organism>
<dbReference type="AlphaFoldDB" id="A0A1S3HUW8"/>
<dbReference type="RefSeq" id="XP_013389813.1">
    <property type="nucleotide sequence ID" value="XM_013534359.1"/>
</dbReference>
<dbReference type="OrthoDB" id="6156574at2759"/>
<dbReference type="Gene3D" id="3.20.20.140">
    <property type="entry name" value="Metal-dependent hydrolases"/>
    <property type="match status" value="1"/>
</dbReference>
<accession>A0A1S3HUW8</accession>